<keyword evidence="2" id="KW-0548">Nucleotidyltransferase</keyword>
<dbReference type="Proteomes" id="UP000236291">
    <property type="component" value="Unassembled WGS sequence"/>
</dbReference>
<evidence type="ECO:0000313" key="3">
    <source>
        <dbReference type="Proteomes" id="UP000236291"/>
    </source>
</evidence>
<evidence type="ECO:0000313" key="2">
    <source>
        <dbReference type="EMBL" id="PNY09547.1"/>
    </source>
</evidence>
<dbReference type="AlphaFoldDB" id="A0A2K3P2N5"/>
<keyword evidence="2" id="KW-0808">Transferase</keyword>
<sequence>MVTLFGAHNVWEVVEKCLVNPENENTLSQKAGLRDSRKRDKKALCLIYQRLGEDTFMMVLGAKTPKEEWEKLRTSYKGVDQVKEAFSNEVLNEEVYIEQPQGYEVKGEEKKVLKLKKSLYGLKQAQRAWNARIEKYFQEKNFIKCPYEHAPYIKVQGGDILIVDFIEVKQEDHGILITQEGYAKEIRKKFKMDDANPVNTPTECGIKLSKYEEGEKMDPSLFKSLVGSLRYVN</sequence>
<keyword evidence="2" id="KW-0695">RNA-directed DNA polymerase</keyword>
<reference evidence="2 3" key="2">
    <citation type="journal article" date="2017" name="Front. Plant Sci.">
        <title>Gene Classification and Mining of Molecular Markers Useful in Red Clover (Trifolium pratense) Breeding.</title>
        <authorList>
            <person name="Istvanek J."/>
            <person name="Dluhosova J."/>
            <person name="Dluhos P."/>
            <person name="Patkova L."/>
            <person name="Nedelnik J."/>
            <person name="Repkova J."/>
        </authorList>
    </citation>
    <scope>NUCLEOTIDE SEQUENCE [LARGE SCALE GENOMIC DNA]</scope>
    <source>
        <strain evidence="3">cv. Tatra</strain>
        <tissue evidence="2">Young leaves</tissue>
    </source>
</reference>
<dbReference type="EMBL" id="ASHM01003218">
    <property type="protein sequence ID" value="PNY09547.1"/>
    <property type="molecule type" value="Genomic_DNA"/>
</dbReference>
<name>A0A2K3P2N5_TRIPR</name>
<dbReference type="Pfam" id="PF07727">
    <property type="entry name" value="RVT_2"/>
    <property type="match status" value="1"/>
</dbReference>
<protein>
    <submittedName>
        <fullName evidence="2">Reverse transcriptase</fullName>
    </submittedName>
</protein>
<comment type="caution">
    <text evidence="2">The sequence shown here is derived from an EMBL/GenBank/DDBJ whole genome shotgun (WGS) entry which is preliminary data.</text>
</comment>
<proteinExistence type="predicted"/>
<dbReference type="InterPro" id="IPR013103">
    <property type="entry name" value="RVT_2"/>
</dbReference>
<organism evidence="2 3">
    <name type="scientific">Trifolium pratense</name>
    <name type="common">Red clover</name>
    <dbReference type="NCBI Taxonomy" id="57577"/>
    <lineage>
        <taxon>Eukaryota</taxon>
        <taxon>Viridiplantae</taxon>
        <taxon>Streptophyta</taxon>
        <taxon>Embryophyta</taxon>
        <taxon>Tracheophyta</taxon>
        <taxon>Spermatophyta</taxon>
        <taxon>Magnoliopsida</taxon>
        <taxon>eudicotyledons</taxon>
        <taxon>Gunneridae</taxon>
        <taxon>Pentapetalae</taxon>
        <taxon>rosids</taxon>
        <taxon>fabids</taxon>
        <taxon>Fabales</taxon>
        <taxon>Fabaceae</taxon>
        <taxon>Papilionoideae</taxon>
        <taxon>50 kb inversion clade</taxon>
        <taxon>NPAAA clade</taxon>
        <taxon>Hologalegina</taxon>
        <taxon>IRL clade</taxon>
        <taxon>Trifolieae</taxon>
        <taxon>Trifolium</taxon>
    </lineage>
</organism>
<evidence type="ECO:0000259" key="1">
    <source>
        <dbReference type="Pfam" id="PF07727"/>
    </source>
</evidence>
<feature type="domain" description="Reverse transcriptase Ty1/copia-type" evidence="1">
    <location>
        <begin position="82"/>
        <end position="164"/>
    </location>
</feature>
<reference evidence="2 3" key="1">
    <citation type="journal article" date="2014" name="Am. J. Bot.">
        <title>Genome assembly and annotation for red clover (Trifolium pratense; Fabaceae).</title>
        <authorList>
            <person name="Istvanek J."/>
            <person name="Jaros M."/>
            <person name="Krenek A."/>
            <person name="Repkova J."/>
        </authorList>
    </citation>
    <scope>NUCLEOTIDE SEQUENCE [LARGE SCALE GENOMIC DNA]</scope>
    <source>
        <strain evidence="3">cv. Tatra</strain>
        <tissue evidence="2">Young leaves</tissue>
    </source>
</reference>
<dbReference type="GO" id="GO:0003964">
    <property type="term" value="F:RNA-directed DNA polymerase activity"/>
    <property type="evidence" value="ECO:0007669"/>
    <property type="project" value="UniProtKB-KW"/>
</dbReference>
<gene>
    <name evidence="2" type="ORF">L195_g006100</name>
</gene>
<accession>A0A2K3P2N5</accession>
<dbReference type="STRING" id="57577.A0A2K3P2N5"/>
<dbReference type="ExpressionAtlas" id="A0A2K3P2N5">
    <property type="expression patterns" value="baseline"/>
</dbReference>